<feature type="compositionally biased region" description="Basic and acidic residues" evidence="1">
    <location>
        <begin position="48"/>
        <end position="62"/>
    </location>
</feature>
<feature type="compositionally biased region" description="Low complexity" evidence="1">
    <location>
        <begin position="71"/>
        <end position="91"/>
    </location>
</feature>
<feature type="region of interest" description="Disordered" evidence="1">
    <location>
        <begin position="48"/>
        <end position="106"/>
    </location>
</feature>
<accession>A0ABY4YTB3</accession>
<dbReference type="Proteomes" id="UP001056455">
    <property type="component" value="Chromosome"/>
</dbReference>
<keyword evidence="2" id="KW-0812">Transmembrane</keyword>
<sequence length="106" mass="11142">MNGTGVEITAGLGGFLAVFFLACVVILLGFDLNKRLRRLNHQEELRLEEERLNQERRAREAGEGDTGAPGEGPTAEGPVGEGPTVDGPVGEVRGGDDGRAGDRPSS</sequence>
<evidence type="ECO:0000313" key="4">
    <source>
        <dbReference type="Proteomes" id="UP001056455"/>
    </source>
</evidence>
<keyword evidence="4" id="KW-1185">Reference proteome</keyword>
<name>A0ABY4YTB3_9MICO</name>
<evidence type="ECO:0000313" key="3">
    <source>
        <dbReference type="EMBL" id="USQ79392.1"/>
    </source>
</evidence>
<keyword evidence="2" id="KW-0472">Membrane</keyword>
<keyword evidence="2" id="KW-1133">Transmembrane helix</keyword>
<feature type="compositionally biased region" description="Basic and acidic residues" evidence="1">
    <location>
        <begin position="93"/>
        <end position="106"/>
    </location>
</feature>
<evidence type="ECO:0000256" key="1">
    <source>
        <dbReference type="SAM" id="MobiDB-lite"/>
    </source>
</evidence>
<dbReference type="RefSeq" id="WP_252592428.1">
    <property type="nucleotide sequence ID" value="NZ_CP099489.1"/>
</dbReference>
<reference evidence="3" key="1">
    <citation type="submission" date="2022-06" db="EMBL/GenBank/DDBJ databases">
        <title>Ornithinimicrobium HY1793.</title>
        <authorList>
            <person name="Huang Y."/>
        </authorList>
    </citation>
    <scope>NUCLEOTIDE SEQUENCE</scope>
    <source>
        <strain evidence="3">HY1793</strain>
    </source>
</reference>
<dbReference type="EMBL" id="CP099489">
    <property type="protein sequence ID" value="USQ79392.1"/>
    <property type="molecule type" value="Genomic_DNA"/>
</dbReference>
<feature type="transmembrane region" description="Helical" evidence="2">
    <location>
        <begin position="12"/>
        <end position="30"/>
    </location>
</feature>
<evidence type="ECO:0000256" key="2">
    <source>
        <dbReference type="SAM" id="Phobius"/>
    </source>
</evidence>
<proteinExistence type="predicted"/>
<protein>
    <submittedName>
        <fullName evidence="3">Uncharacterized protein</fullName>
    </submittedName>
</protein>
<organism evidence="3 4">
    <name type="scientific">Ornithinimicrobium faecis</name>
    <dbReference type="NCBI Taxonomy" id="2934158"/>
    <lineage>
        <taxon>Bacteria</taxon>
        <taxon>Bacillati</taxon>
        <taxon>Actinomycetota</taxon>
        <taxon>Actinomycetes</taxon>
        <taxon>Micrococcales</taxon>
        <taxon>Ornithinimicrobiaceae</taxon>
        <taxon>Ornithinimicrobium</taxon>
    </lineage>
</organism>
<gene>
    <name evidence="3" type="ORF">NF556_17565</name>
</gene>